<keyword evidence="2" id="KW-1185">Reference proteome</keyword>
<dbReference type="EMBL" id="BRZM01000508">
    <property type="protein sequence ID" value="GLD71085.1"/>
    <property type="molecule type" value="Genomic_DNA"/>
</dbReference>
<feature type="non-terminal residue" evidence="1">
    <location>
        <position position="51"/>
    </location>
</feature>
<dbReference type="GO" id="GO:0016787">
    <property type="term" value="F:hydrolase activity"/>
    <property type="evidence" value="ECO:0007669"/>
    <property type="project" value="UniProtKB-KW"/>
</dbReference>
<reference evidence="1" key="1">
    <citation type="submission" date="2022-08" db="EMBL/GenBank/DDBJ databases">
        <title>Genome sequencing of akame (Lates japonicus).</title>
        <authorList>
            <person name="Hashiguchi Y."/>
            <person name="Takahashi H."/>
        </authorList>
    </citation>
    <scope>NUCLEOTIDE SEQUENCE</scope>
    <source>
        <strain evidence="1">Kochi</strain>
    </source>
</reference>
<name>A0AAD3RKB4_LATJO</name>
<evidence type="ECO:0000313" key="2">
    <source>
        <dbReference type="Proteomes" id="UP001279410"/>
    </source>
</evidence>
<protein>
    <submittedName>
        <fullName evidence="1">Ubiquitin carboxyl-terminal hydrolase 37-like protein</fullName>
    </submittedName>
</protein>
<keyword evidence="1" id="KW-0378">Hydrolase</keyword>
<comment type="caution">
    <text evidence="1">The sequence shown here is derived from an EMBL/GenBank/DDBJ whole genome shotgun (WGS) entry which is preliminary data.</text>
</comment>
<accession>A0AAD3RKB4</accession>
<evidence type="ECO:0000313" key="1">
    <source>
        <dbReference type="EMBL" id="GLD71085.1"/>
    </source>
</evidence>
<dbReference type="AlphaFoldDB" id="A0AAD3RKB4"/>
<organism evidence="1 2">
    <name type="scientific">Lates japonicus</name>
    <name type="common">Japanese lates</name>
    <dbReference type="NCBI Taxonomy" id="270547"/>
    <lineage>
        <taxon>Eukaryota</taxon>
        <taxon>Metazoa</taxon>
        <taxon>Chordata</taxon>
        <taxon>Craniata</taxon>
        <taxon>Vertebrata</taxon>
        <taxon>Euteleostomi</taxon>
        <taxon>Actinopterygii</taxon>
        <taxon>Neopterygii</taxon>
        <taxon>Teleostei</taxon>
        <taxon>Neoteleostei</taxon>
        <taxon>Acanthomorphata</taxon>
        <taxon>Carangaria</taxon>
        <taxon>Carangaria incertae sedis</taxon>
        <taxon>Centropomidae</taxon>
        <taxon>Lates</taxon>
    </lineage>
</organism>
<sequence length="51" mass="5684">MFRLCCGKYSTAVVELVAEKIRNVPAPSAPFAIQDNDSTAPLRYRLFGRPL</sequence>
<gene>
    <name evidence="1" type="ORF">AKAME5_002240500</name>
</gene>
<proteinExistence type="predicted"/>
<dbReference type="Proteomes" id="UP001279410">
    <property type="component" value="Unassembled WGS sequence"/>
</dbReference>